<feature type="region of interest" description="Disordered" evidence="14">
    <location>
        <begin position="700"/>
        <end position="733"/>
    </location>
</feature>
<feature type="compositionally biased region" description="Basic and acidic residues" evidence="14">
    <location>
        <begin position="1403"/>
        <end position="1421"/>
    </location>
</feature>
<dbReference type="CDD" id="cd17744">
    <property type="entry name" value="BRCT_MDC1_rpt1"/>
    <property type="match status" value="1"/>
</dbReference>
<feature type="domain" description="FHA" evidence="15">
    <location>
        <begin position="48"/>
        <end position="98"/>
    </location>
</feature>
<feature type="compositionally biased region" description="Polar residues" evidence="14">
    <location>
        <begin position="1775"/>
        <end position="1789"/>
    </location>
</feature>
<evidence type="ECO:0000259" key="16">
    <source>
        <dbReference type="PROSITE" id="PS50172"/>
    </source>
</evidence>
<evidence type="ECO:0000313" key="18">
    <source>
        <dbReference type="Proteomes" id="UP001307889"/>
    </source>
</evidence>
<accession>A0ABN7B0F4</accession>
<feature type="compositionally biased region" description="Polar residues" evidence="14">
    <location>
        <begin position="1369"/>
        <end position="1380"/>
    </location>
</feature>
<evidence type="ECO:0000256" key="11">
    <source>
        <dbReference type="ARBA" id="ARBA00023306"/>
    </source>
</evidence>
<feature type="region of interest" description="Disordered" evidence="14">
    <location>
        <begin position="406"/>
        <end position="428"/>
    </location>
</feature>
<dbReference type="Gene3D" id="3.40.50.10190">
    <property type="entry name" value="BRCT domain"/>
    <property type="match status" value="2"/>
</dbReference>
<reference evidence="17 18" key="1">
    <citation type="submission" date="2023-09" db="EMBL/GenBank/DDBJ databases">
        <title>Nesidiocoris tenuis whole genome shotgun sequence.</title>
        <authorList>
            <person name="Shibata T."/>
            <person name="Shimoda M."/>
            <person name="Kobayashi T."/>
            <person name="Uehara T."/>
        </authorList>
    </citation>
    <scope>NUCLEOTIDE SEQUENCE [LARGE SCALE GENOMIC DNA]</scope>
    <source>
        <strain evidence="17 18">Japan</strain>
    </source>
</reference>
<evidence type="ECO:0000256" key="2">
    <source>
        <dbReference type="ARBA" id="ARBA00004286"/>
    </source>
</evidence>
<feature type="compositionally biased region" description="Basic residues" evidence="14">
    <location>
        <begin position="1346"/>
        <end position="1358"/>
    </location>
</feature>
<evidence type="ECO:0000256" key="8">
    <source>
        <dbReference type="ARBA" id="ARBA00022843"/>
    </source>
</evidence>
<dbReference type="InterPro" id="IPR036420">
    <property type="entry name" value="BRCT_dom_sf"/>
</dbReference>
<keyword evidence="10" id="KW-0539">Nucleus</keyword>
<feature type="compositionally biased region" description="Basic residues" evidence="14">
    <location>
        <begin position="1623"/>
        <end position="1632"/>
    </location>
</feature>
<dbReference type="PANTHER" id="PTHR23196:SF1">
    <property type="entry name" value="PAX-INTERACTING PROTEIN 1"/>
    <property type="match status" value="1"/>
</dbReference>
<feature type="compositionally biased region" description="Low complexity" evidence="14">
    <location>
        <begin position="1658"/>
        <end position="1671"/>
    </location>
</feature>
<feature type="compositionally biased region" description="Polar residues" evidence="14">
    <location>
        <begin position="135"/>
        <end position="144"/>
    </location>
</feature>
<feature type="compositionally biased region" description="Basic residues" evidence="14">
    <location>
        <begin position="1083"/>
        <end position="1097"/>
    </location>
</feature>
<feature type="compositionally biased region" description="Low complexity" evidence="14">
    <location>
        <begin position="1161"/>
        <end position="1172"/>
    </location>
</feature>
<evidence type="ECO:0000256" key="4">
    <source>
        <dbReference type="ARBA" id="ARBA00022454"/>
    </source>
</evidence>
<dbReference type="CDD" id="cd18432">
    <property type="entry name" value="BRCT_PAXIP1_rpt6_like"/>
    <property type="match status" value="1"/>
</dbReference>
<keyword evidence="18" id="KW-1185">Reference proteome</keyword>
<evidence type="ECO:0000256" key="5">
    <source>
        <dbReference type="ARBA" id="ARBA00022499"/>
    </source>
</evidence>
<feature type="compositionally biased region" description="Basic and acidic residues" evidence="14">
    <location>
        <begin position="907"/>
        <end position="927"/>
    </location>
</feature>
<gene>
    <name evidence="17" type="ORF">NTJ_09941</name>
</gene>
<dbReference type="InterPro" id="IPR001357">
    <property type="entry name" value="BRCT_dom"/>
</dbReference>
<feature type="compositionally biased region" description="Polar residues" evidence="14">
    <location>
        <begin position="716"/>
        <end position="733"/>
    </location>
</feature>
<evidence type="ECO:0000259" key="15">
    <source>
        <dbReference type="PROSITE" id="PS50006"/>
    </source>
</evidence>
<protein>
    <recommendedName>
        <fullName evidence="3">Mediator of DNA damage checkpoint protein 1</fullName>
    </recommendedName>
    <alternativeName>
        <fullName evidence="13">PAX transactivation activation domain-interacting protein</fullName>
    </alternativeName>
    <alternativeName>
        <fullName evidence="12">PAX-interacting protein 1</fullName>
    </alternativeName>
</protein>
<proteinExistence type="predicted"/>
<evidence type="ECO:0000256" key="12">
    <source>
        <dbReference type="ARBA" id="ARBA00023858"/>
    </source>
</evidence>
<evidence type="ECO:0000256" key="6">
    <source>
        <dbReference type="ARBA" id="ARBA00022737"/>
    </source>
</evidence>
<evidence type="ECO:0000256" key="3">
    <source>
        <dbReference type="ARBA" id="ARBA00015014"/>
    </source>
</evidence>
<feature type="compositionally biased region" description="Basic and acidic residues" evidence="14">
    <location>
        <begin position="167"/>
        <end position="179"/>
    </location>
</feature>
<feature type="region of interest" description="Disordered" evidence="14">
    <location>
        <begin position="992"/>
        <end position="1836"/>
    </location>
</feature>
<dbReference type="InterPro" id="IPR051579">
    <property type="entry name" value="DDR_Transcriptional_Reg"/>
</dbReference>
<feature type="domain" description="BRCT" evidence="16">
    <location>
        <begin position="1848"/>
        <end position="1915"/>
    </location>
</feature>
<feature type="domain" description="BRCT" evidence="16">
    <location>
        <begin position="1936"/>
        <end position="2029"/>
    </location>
</feature>
<dbReference type="InterPro" id="IPR000253">
    <property type="entry name" value="FHA_dom"/>
</dbReference>
<feature type="compositionally biased region" description="Basic and acidic residues" evidence="14">
    <location>
        <begin position="1633"/>
        <end position="1650"/>
    </location>
</feature>
<keyword evidence="11" id="KW-0131">Cell cycle</keyword>
<comment type="subcellular location">
    <subcellularLocation>
        <location evidence="2">Chromosome</location>
    </subcellularLocation>
    <subcellularLocation>
        <location evidence="1">Nucleus</location>
    </subcellularLocation>
</comment>
<feature type="compositionally biased region" description="Polar residues" evidence="14">
    <location>
        <begin position="527"/>
        <end position="537"/>
    </location>
</feature>
<evidence type="ECO:0000256" key="1">
    <source>
        <dbReference type="ARBA" id="ARBA00004123"/>
    </source>
</evidence>
<dbReference type="PROSITE" id="PS50172">
    <property type="entry name" value="BRCT"/>
    <property type="match status" value="2"/>
</dbReference>
<dbReference type="Pfam" id="PF16589">
    <property type="entry name" value="BRCT_2"/>
    <property type="match status" value="1"/>
</dbReference>
<feature type="region of interest" description="Disordered" evidence="14">
    <location>
        <begin position="135"/>
        <end position="179"/>
    </location>
</feature>
<evidence type="ECO:0000313" key="17">
    <source>
        <dbReference type="EMBL" id="BES97127.1"/>
    </source>
</evidence>
<dbReference type="PROSITE" id="PS50006">
    <property type="entry name" value="FHA_DOMAIN"/>
    <property type="match status" value="1"/>
</dbReference>
<keyword evidence="6" id="KW-0677">Repeat</keyword>
<evidence type="ECO:0000256" key="14">
    <source>
        <dbReference type="SAM" id="MobiDB-lite"/>
    </source>
</evidence>
<feature type="compositionally biased region" description="Polar residues" evidence="14">
    <location>
        <begin position="1797"/>
        <end position="1809"/>
    </location>
</feature>
<evidence type="ECO:0000256" key="7">
    <source>
        <dbReference type="ARBA" id="ARBA00022763"/>
    </source>
</evidence>
<feature type="compositionally biased region" description="Basic and acidic residues" evidence="14">
    <location>
        <begin position="513"/>
        <end position="522"/>
    </location>
</feature>
<feature type="compositionally biased region" description="Low complexity" evidence="14">
    <location>
        <begin position="1712"/>
        <end position="1731"/>
    </location>
</feature>
<feature type="compositionally biased region" description="Polar residues" evidence="14">
    <location>
        <begin position="929"/>
        <end position="950"/>
    </location>
</feature>
<dbReference type="SUPFAM" id="SSF52113">
    <property type="entry name" value="BRCT domain"/>
    <property type="match status" value="1"/>
</dbReference>
<dbReference type="SUPFAM" id="SSF49879">
    <property type="entry name" value="SMAD/FHA domain"/>
    <property type="match status" value="1"/>
</dbReference>
<feature type="compositionally biased region" description="Basic and acidic residues" evidence="14">
    <location>
        <begin position="1745"/>
        <end position="1760"/>
    </location>
</feature>
<sequence>MESTQILTQVIDLPEAETEEIPGVAPQLVEVARLTIDGVDHVVWNRINTIGRASDCDIIIENEAVSSRHAIIEANTYGLHKIIDLGSTNKTRINGVIIPPKIPKTIESGATLRIANVDAVYNCITRDEIPALNIKTSPQRSSAGVVQIPGTPDDGNTSNLGNIPETPDSKSEGEGKSDDDIFGINSAMFSSLAFGSNAAVQLADNQSKMQEPSNASILEDSVMETPHSSPDHSQDIVAGSQPVFCSARENERLIVQSAETQLAAQAVAEDWDLMEAETQLRNPPPSINTKASIPHIGDLSFSEMLTQVRNEKVADPVAKNNYSVNFDDMLTQPRNPAPPQPAGQTTSNDLDILDVATQIRNPALSIETNRGAFRETGSPDNLSDFIGEEVGGIVASSDGEDNFSQLATQPRNPTSNFVQPTRRSPTDDMNLSIIETQPNMREVHVNHSKESRNIEDQIGAMNERNIYSAASQQLMRSAIKRTTTSELLEMLENSETPGAQDCKPIGRQNLQDGLDRIGDSDLMRPPSSRNTKPSITPNEVPQLTLAVFEDKLSLSDLKRETDDQSSDMSAIGPKILAVTNGEADSGDSAIEAPVKSEQPLSQMLTQVRPIANQTVNNPQIAGTIDITDMETQEFVTSDQRPSGSNFVKDELLIDDSNVYLAETVDVTPGFKKEAPQFLTPKVEKVQARESPMSLDTRLAQFQSENPVPERRPSPGEKSTLSNNFTAKLPQTPSSDFELNIDESMSDMLTQVCNSNNAQLQSPKVVDVIDIADMETQLIVPQKPSPGCEKVGGKIETNRYDIYLADTEEVTPATIVEESTSEAKVDETNSPVVEASQFPIARVTKPIVYSDEDSPLVSCDDFMLPKDQRTHKKSDTSSTDNCTGTGVTRDLVIEENTTTGVSVNLDSPDGKSKIGAQKKIEETAELKESASPSLPNQMKVRSNSPSPQNPSDLICEEQAVTSTFHSNPGASTCNLGKMETQNAVERVDAAQTERMNNGNAHSDTISCDRSPEVKKPTEVLNEGASDDVISSVTDGNSEKLMTQKVEDSTDSPPIEYSQFPVQRVTKRIVYSDEDSPPAEPVNLNKKKFSPKKQPKAKSKTPPSNVANKPKNSSNELHLDEDPPKIIGLPKLRRQNTSPVKCINLKKSDQPLQPCDTEKGPSRSKPSSSAPSHPDVGPPISGSPKLPSDALSLKKCTPPKNESANPPISGRTEPKLKSASIPELQTVLPAEREKPGKQIFKSSNRRKGQIEENSQPMTGPVKLQSKSISPKKRSSTEKSSATPFDSVADPKMPEPSTTSVAELQPSSQERRERPRKQAIMSCDAENAEKSISRFELQSDEDSPPLMGRKQRRKGQSPKKRPSAESSCCAEVTTSDPGPSTGSPVDLQAERRERPRKQAVMSCDAENVRKATLFDHDNKPDPKTEQPQQEVVTPPVNVKKFKRAPSMKKPNDLMDAFENESPVLNTASPVERQKKTAPVKQVAPKLNPPADPQPTWTSPLSRRGKKLSVQDASVPECASAPSPPKATPSTPATRRKAKVNNTAETPEEPTPPQRVPAQGRMAKAPLLSTSLSQEATNARLAMEASEINIPNSSSFKRPAKKRGSPQLETSTSDVEKSLSQDSGSRRSTRQRKKKKSFDDLVLQKEQEIKEKKISSQLLNTPAPSSSAEKSSEPPNADVPLAIASSTRRRGRPAAAKSTALTIASTEFPPKRTRNSQTLTSSQDTSDMDSQSQTLPDAPRIPRQRRKKLSFDELVSQKEEEIKQRKNANKARRVCSIPVASTSGLQPMDSSVASVERNDQNHSTARQTSSSCEPPTKRARNSQVTPSTSLARNPSMIDEPPRVMFTSHINDSKLRTIVKKFGGKVVSQPKNCSVLITDKVRRTANFLSVLAQGKPIVSPNWLSKSKAFNGFTDPEESLLTDPESEQTFDFSLVDSLGKSRDRRLLKDYTIYVTPSVLPPLKEMQQIVECSGGRFEKTLPSTWPANAIVISHQKDASSWRQFTKKGVCPPILSAEAILSGVLRQEFNPLENRLR</sequence>
<feature type="compositionally biased region" description="Polar residues" evidence="14">
    <location>
        <begin position="1103"/>
        <end position="1114"/>
    </location>
</feature>
<dbReference type="Pfam" id="PF16770">
    <property type="entry name" value="RTT107_BRCT_5"/>
    <property type="match status" value="1"/>
</dbReference>
<feature type="compositionally biased region" description="Polar residues" evidence="14">
    <location>
        <begin position="1817"/>
        <end position="1828"/>
    </location>
</feature>
<evidence type="ECO:0000256" key="10">
    <source>
        <dbReference type="ARBA" id="ARBA00023242"/>
    </source>
</evidence>
<dbReference type="EMBL" id="AP028916">
    <property type="protein sequence ID" value="BES97127.1"/>
    <property type="molecule type" value="Genomic_DNA"/>
</dbReference>
<dbReference type="Gene3D" id="2.60.200.20">
    <property type="match status" value="1"/>
</dbReference>
<dbReference type="InterPro" id="IPR008984">
    <property type="entry name" value="SMAD_FHA_dom_sf"/>
</dbReference>
<feature type="region of interest" description="Disordered" evidence="14">
    <location>
        <begin position="510"/>
        <end position="537"/>
    </location>
</feature>
<feature type="compositionally biased region" description="Polar residues" evidence="14">
    <location>
        <begin position="1564"/>
        <end position="1573"/>
    </location>
</feature>
<evidence type="ECO:0000256" key="9">
    <source>
        <dbReference type="ARBA" id="ARBA00022990"/>
    </source>
</evidence>
<feature type="compositionally biased region" description="Polar residues" evidence="14">
    <location>
        <begin position="1293"/>
        <end position="1305"/>
    </location>
</feature>
<keyword evidence="9" id="KW-0007">Acetylation</keyword>
<feature type="compositionally biased region" description="Polar residues" evidence="14">
    <location>
        <begin position="992"/>
        <end position="1006"/>
    </location>
</feature>
<keyword evidence="7" id="KW-0227">DNA damage</keyword>
<dbReference type="SMART" id="SM00240">
    <property type="entry name" value="FHA"/>
    <property type="match status" value="1"/>
</dbReference>
<keyword evidence="5" id="KW-1017">Isopeptide bond</keyword>
<dbReference type="Pfam" id="PF00498">
    <property type="entry name" value="FHA"/>
    <property type="match status" value="1"/>
</dbReference>
<name>A0ABN7B0F4_9HEMI</name>
<organism evidence="17 18">
    <name type="scientific">Nesidiocoris tenuis</name>
    <dbReference type="NCBI Taxonomy" id="355587"/>
    <lineage>
        <taxon>Eukaryota</taxon>
        <taxon>Metazoa</taxon>
        <taxon>Ecdysozoa</taxon>
        <taxon>Arthropoda</taxon>
        <taxon>Hexapoda</taxon>
        <taxon>Insecta</taxon>
        <taxon>Pterygota</taxon>
        <taxon>Neoptera</taxon>
        <taxon>Paraneoptera</taxon>
        <taxon>Hemiptera</taxon>
        <taxon>Heteroptera</taxon>
        <taxon>Panheteroptera</taxon>
        <taxon>Cimicomorpha</taxon>
        <taxon>Miridae</taxon>
        <taxon>Dicyphina</taxon>
        <taxon>Nesidiocoris</taxon>
    </lineage>
</organism>
<dbReference type="SMART" id="SM00292">
    <property type="entry name" value="BRCT"/>
    <property type="match status" value="2"/>
</dbReference>
<dbReference type="Proteomes" id="UP001307889">
    <property type="component" value="Chromosome 8"/>
</dbReference>
<dbReference type="PANTHER" id="PTHR23196">
    <property type="entry name" value="PAX TRANSCRIPTION ACTIVATION DOMAIN INTERACTING PROTEIN"/>
    <property type="match status" value="1"/>
</dbReference>
<evidence type="ECO:0000256" key="13">
    <source>
        <dbReference type="ARBA" id="ARBA00030146"/>
    </source>
</evidence>
<keyword evidence="8" id="KW-0832">Ubl conjugation</keyword>
<feature type="region of interest" description="Disordered" evidence="14">
    <location>
        <begin position="898"/>
        <end position="951"/>
    </location>
</feature>
<keyword evidence="4" id="KW-0158">Chromosome</keyword>